<keyword evidence="5" id="KW-0067">ATP-binding</keyword>
<dbReference type="GO" id="GO:0005524">
    <property type="term" value="F:ATP binding"/>
    <property type="evidence" value="ECO:0007669"/>
    <property type="project" value="UniProtKB-KW"/>
</dbReference>
<organism evidence="6 7">
    <name type="scientific">Aquella oligotrophica</name>
    <dbReference type="NCBI Taxonomy" id="2067065"/>
    <lineage>
        <taxon>Bacteria</taxon>
        <taxon>Pseudomonadati</taxon>
        <taxon>Pseudomonadota</taxon>
        <taxon>Betaproteobacteria</taxon>
        <taxon>Neisseriales</taxon>
        <taxon>Neisseriaceae</taxon>
        <taxon>Aquella</taxon>
    </lineage>
</organism>
<gene>
    <name evidence="6" type="ORF">CUN60_06710</name>
</gene>
<reference evidence="7" key="1">
    <citation type="submission" date="2017-11" db="EMBL/GenBank/DDBJ databases">
        <authorList>
            <person name="Chan K.G."/>
            <person name="Lee L.S."/>
        </authorList>
    </citation>
    <scope>NUCLEOTIDE SEQUENCE [LARGE SCALE GENOMIC DNA]</scope>
    <source>
        <strain evidence="7">DSM 100970</strain>
    </source>
</reference>
<sequence>MQELAQQLSNLAKLALYQELETYPKPGLVSHIDNGSHTDMDHAIFLRSINALGGYFHELVMAGINNVSFDKLKLLAIAAETRMLKVTNGINTHRGAIFVFGLLIPGLSYLISRGLDSETLSATIIKNYSSDLLIHKPNPASHGSKIREQYQLEGIIDSACKGFPLIFAALKELSSYKECYTNETYIRLKLFFYIMQHLDDTNLVYRGGIDALKYAKIEAAQLSKIECNKMQYDAALSLHHDFISKNLSPGGSADVFAAVVFLDMVRQIWG</sequence>
<dbReference type="OrthoDB" id="114886at2"/>
<dbReference type="Pfam" id="PF01874">
    <property type="entry name" value="CitG"/>
    <property type="match status" value="1"/>
</dbReference>
<dbReference type="Proteomes" id="UP000236655">
    <property type="component" value="Chromosome"/>
</dbReference>
<dbReference type="EMBL" id="CP024847">
    <property type="protein sequence ID" value="AUR52002.1"/>
    <property type="molecule type" value="Genomic_DNA"/>
</dbReference>
<keyword evidence="3" id="KW-0808">Transferase</keyword>
<evidence type="ECO:0000256" key="1">
    <source>
        <dbReference type="ARBA" id="ARBA00001210"/>
    </source>
</evidence>
<dbReference type="RefSeq" id="WP_102951298.1">
    <property type="nucleotide sequence ID" value="NZ_CP024847.1"/>
</dbReference>
<protein>
    <recommendedName>
        <fullName evidence="2">triphosphoribosyl-dephospho-CoA synthase</fullName>
        <ecNumber evidence="2">2.4.2.52</ecNumber>
    </recommendedName>
</protein>
<evidence type="ECO:0000256" key="3">
    <source>
        <dbReference type="ARBA" id="ARBA00022679"/>
    </source>
</evidence>
<keyword evidence="7" id="KW-1185">Reference proteome</keyword>
<dbReference type="InterPro" id="IPR002736">
    <property type="entry name" value="CitG"/>
</dbReference>
<dbReference type="GO" id="GO:0046917">
    <property type="term" value="F:triphosphoribosyl-dephospho-CoA synthase activity"/>
    <property type="evidence" value="ECO:0007669"/>
    <property type="project" value="UniProtKB-EC"/>
</dbReference>
<dbReference type="GO" id="GO:0051191">
    <property type="term" value="P:prosthetic group biosynthetic process"/>
    <property type="evidence" value="ECO:0007669"/>
    <property type="project" value="TreeGrafter"/>
</dbReference>
<name>A0A2I7N6D7_9NEIS</name>
<evidence type="ECO:0000313" key="6">
    <source>
        <dbReference type="EMBL" id="AUR52002.1"/>
    </source>
</evidence>
<dbReference type="AlphaFoldDB" id="A0A2I7N6D7"/>
<dbReference type="EC" id="2.4.2.52" evidence="2"/>
<keyword evidence="4" id="KW-0547">Nucleotide-binding</keyword>
<evidence type="ECO:0000256" key="2">
    <source>
        <dbReference type="ARBA" id="ARBA00012074"/>
    </source>
</evidence>
<dbReference type="Gene3D" id="1.10.4200.10">
    <property type="entry name" value="Triphosphoribosyl-dephospho-CoA protein"/>
    <property type="match status" value="2"/>
</dbReference>
<proteinExistence type="predicted"/>
<dbReference type="PANTHER" id="PTHR30201">
    <property type="entry name" value="TRIPHOSPHORIBOSYL-DEPHOSPHO-COA SYNTHASE"/>
    <property type="match status" value="1"/>
</dbReference>
<evidence type="ECO:0000256" key="4">
    <source>
        <dbReference type="ARBA" id="ARBA00022741"/>
    </source>
</evidence>
<evidence type="ECO:0000313" key="7">
    <source>
        <dbReference type="Proteomes" id="UP000236655"/>
    </source>
</evidence>
<dbReference type="PANTHER" id="PTHR30201:SF2">
    <property type="entry name" value="2-(5''-TRIPHOSPHORIBOSYL)-3'-DEPHOSPHOCOENZYME-A SYNTHASE"/>
    <property type="match status" value="1"/>
</dbReference>
<accession>A0A2I7N6D7</accession>
<evidence type="ECO:0000256" key="5">
    <source>
        <dbReference type="ARBA" id="ARBA00022840"/>
    </source>
</evidence>
<comment type="catalytic activity">
    <reaction evidence="1">
        <text>3'-dephospho-CoA + ATP = 2'-(5''-triphospho-alpha-D-ribosyl)-3'-dephospho-CoA + adenine</text>
        <dbReference type="Rhea" id="RHEA:15117"/>
        <dbReference type="ChEBI" id="CHEBI:16708"/>
        <dbReference type="ChEBI" id="CHEBI:30616"/>
        <dbReference type="ChEBI" id="CHEBI:57328"/>
        <dbReference type="ChEBI" id="CHEBI:61378"/>
        <dbReference type="EC" id="2.4.2.52"/>
    </reaction>
</comment>
<dbReference type="KEGG" id="nba:CUN60_06710"/>